<protein>
    <submittedName>
        <fullName evidence="1">Alpha/beta hydrolase</fullName>
    </submittedName>
</protein>
<proteinExistence type="predicted"/>
<dbReference type="SUPFAM" id="SSF53474">
    <property type="entry name" value="alpha/beta-Hydrolases"/>
    <property type="match status" value="1"/>
</dbReference>
<evidence type="ECO:0000313" key="2">
    <source>
        <dbReference type="Proteomes" id="UP001299596"/>
    </source>
</evidence>
<name>A0ABU5XM37_9MYCO</name>
<dbReference type="RefSeq" id="WP_225403817.1">
    <property type="nucleotide sequence ID" value="NZ_JAYJJR010000015.1"/>
</dbReference>
<dbReference type="Proteomes" id="UP001299596">
    <property type="component" value="Unassembled WGS sequence"/>
</dbReference>
<comment type="caution">
    <text evidence="1">The sequence shown here is derived from an EMBL/GenBank/DDBJ whole genome shotgun (WGS) entry which is preliminary data.</text>
</comment>
<sequence length="269" mass="28740">MATDDTQPDHRPAVPGRLLYLTEPARAAVDFGMLAGVAPLLPLLPRGDGHPVLVLPGLGADDTATLVLRRLLRSLGYRVHGWGLGTNLGPTPAARAGMTARLDELAARYAAPISLIGSSLGGLYARRLARRSPESVRQVITLGTPVRLDDSVAGQSDISHDLSDFPQWPRWSDWARWYGDLQAGTPGGADPPPVPTTSIYSVLDGIVGWRVCRTDTGPQAENIAVAASHLGFSCNPAVVFAIADRLSQPVGDWHPFRAPPLLRTAYPRS</sequence>
<dbReference type="Gene3D" id="3.40.50.1820">
    <property type="entry name" value="alpha/beta hydrolase"/>
    <property type="match status" value="1"/>
</dbReference>
<organism evidence="1 2">
    <name type="scientific">[Mycobacterium] crassicus</name>
    <dbReference type="NCBI Taxonomy" id="2872309"/>
    <lineage>
        <taxon>Bacteria</taxon>
        <taxon>Bacillati</taxon>
        <taxon>Actinomycetota</taxon>
        <taxon>Actinomycetes</taxon>
        <taxon>Mycobacteriales</taxon>
        <taxon>Mycobacteriaceae</taxon>
        <taxon>Mycolicibacter</taxon>
    </lineage>
</organism>
<dbReference type="GO" id="GO:0016787">
    <property type="term" value="F:hydrolase activity"/>
    <property type="evidence" value="ECO:0007669"/>
    <property type="project" value="UniProtKB-KW"/>
</dbReference>
<accession>A0ABU5XM37</accession>
<gene>
    <name evidence="1" type="ORF">K6T79_19705</name>
</gene>
<reference evidence="1 2" key="1">
    <citation type="submission" date="2023-12" db="EMBL/GenBank/DDBJ databases">
        <title>Description of new species of Mycobacterium terrae complex isolated from sewage at the Sao Paulo Zoological Park Foundation in Brazil.</title>
        <authorList>
            <person name="Romagnoli C.L."/>
            <person name="Conceicao E.C."/>
            <person name="Machado E."/>
            <person name="Barreto L.B.P.F."/>
            <person name="Sharma A."/>
            <person name="Silva N.M."/>
            <person name="Marques L.E."/>
            <person name="Juliana M.A."/>
            <person name="Lourenco M.C.S."/>
            <person name="Digiampietri L.A."/>
            <person name="Suffys P.N."/>
            <person name="Viana-Niero C."/>
        </authorList>
    </citation>
    <scope>NUCLEOTIDE SEQUENCE [LARGE SCALE GENOMIC DNA]</scope>
    <source>
        <strain evidence="1 2">MYC098</strain>
    </source>
</reference>
<keyword evidence="2" id="KW-1185">Reference proteome</keyword>
<dbReference type="InterPro" id="IPR029058">
    <property type="entry name" value="AB_hydrolase_fold"/>
</dbReference>
<dbReference type="EMBL" id="JAYJJR010000015">
    <property type="protein sequence ID" value="MEB3023274.1"/>
    <property type="molecule type" value="Genomic_DNA"/>
</dbReference>
<keyword evidence="1" id="KW-0378">Hydrolase</keyword>
<evidence type="ECO:0000313" key="1">
    <source>
        <dbReference type="EMBL" id="MEB3023274.1"/>
    </source>
</evidence>